<organism evidence="2">
    <name type="scientific">Rhizophora mucronata</name>
    <name type="common">Asiatic mangrove</name>
    <dbReference type="NCBI Taxonomy" id="61149"/>
    <lineage>
        <taxon>Eukaryota</taxon>
        <taxon>Viridiplantae</taxon>
        <taxon>Streptophyta</taxon>
        <taxon>Embryophyta</taxon>
        <taxon>Tracheophyta</taxon>
        <taxon>Spermatophyta</taxon>
        <taxon>Magnoliopsida</taxon>
        <taxon>eudicotyledons</taxon>
        <taxon>Gunneridae</taxon>
        <taxon>Pentapetalae</taxon>
        <taxon>rosids</taxon>
        <taxon>fabids</taxon>
        <taxon>Malpighiales</taxon>
        <taxon>Rhizophoraceae</taxon>
        <taxon>Rhizophora</taxon>
    </lineage>
</organism>
<accession>A0A2P2NWH3</accession>
<dbReference type="AlphaFoldDB" id="A0A2P2NWH3"/>
<proteinExistence type="predicted"/>
<evidence type="ECO:0000256" key="1">
    <source>
        <dbReference type="SAM" id="MobiDB-lite"/>
    </source>
</evidence>
<feature type="compositionally biased region" description="Polar residues" evidence="1">
    <location>
        <begin position="1"/>
        <end position="10"/>
    </location>
</feature>
<protein>
    <submittedName>
        <fullName evidence="2">Uncharacterized protein</fullName>
    </submittedName>
</protein>
<name>A0A2P2NWH3_RHIMU</name>
<evidence type="ECO:0000313" key="2">
    <source>
        <dbReference type="EMBL" id="MBX46769.1"/>
    </source>
</evidence>
<reference evidence="2" key="1">
    <citation type="submission" date="2018-02" db="EMBL/GenBank/DDBJ databases">
        <title>Rhizophora mucronata_Transcriptome.</title>
        <authorList>
            <person name="Meera S.P."/>
            <person name="Sreeshan A."/>
            <person name="Augustine A."/>
        </authorList>
    </citation>
    <scope>NUCLEOTIDE SEQUENCE</scope>
    <source>
        <tissue evidence="2">Leaf</tissue>
    </source>
</reference>
<dbReference type="EMBL" id="GGEC01066285">
    <property type="protein sequence ID" value="MBX46769.1"/>
    <property type="molecule type" value="Transcribed_RNA"/>
</dbReference>
<feature type="region of interest" description="Disordered" evidence="1">
    <location>
        <begin position="1"/>
        <end position="21"/>
    </location>
</feature>
<sequence>MSSTCKSNIMTKMKHDHEGTPDQWQAFRNYSSMIDLVLAT</sequence>